<keyword evidence="2" id="KW-1185">Reference proteome</keyword>
<sequence>MKRNVMMEEGQRAEVVPTLIWRRQASASSSQYDTVLRKIGVLGNMGSLTGVRAKLEETSISNKVA</sequence>
<dbReference type="AlphaFoldDB" id="A0A5B7CU83"/>
<name>A0A5B7CU83_PORTR</name>
<dbReference type="Proteomes" id="UP000324222">
    <property type="component" value="Unassembled WGS sequence"/>
</dbReference>
<proteinExistence type="predicted"/>
<protein>
    <submittedName>
        <fullName evidence="1">Uncharacterized protein</fullName>
    </submittedName>
</protein>
<evidence type="ECO:0000313" key="2">
    <source>
        <dbReference type="Proteomes" id="UP000324222"/>
    </source>
</evidence>
<organism evidence="1 2">
    <name type="scientific">Portunus trituberculatus</name>
    <name type="common">Swimming crab</name>
    <name type="synonym">Neptunus trituberculatus</name>
    <dbReference type="NCBI Taxonomy" id="210409"/>
    <lineage>
        <taxon>Eukaryota</taxon>
        <taxon>Metazoa</taxon>
        <taxon>Ecdysozoa</taxon>
        <taxon>Arthropoda</taxon>
        <taxon>Crustacea</taxon>
        <taxon>Multicrustacea</taxon>
        <taxon>Malacostraca</taxon>
        <taxon>Eumalacostraca</taxon>
        <taxon>Eucarida</taxon>
        <taxon>Decapoda</taxon>
        <taxon>Pleocyemata</taxon>
        <taxon>Brachyura</taxon>
        <taxon>Eubrachyura</taxon>
        <taxon>Portunoidea</taxon>
        <taxon>Portunidae</taxon>
        <taxon>Portuninae</taxon>
        <taxon>Portunus</taxon>
    </lineage>
</organism>
<dbReference type="EMBL" id="VSRR010000232">
    <property type="protein sequence ID" value="MPC12735.1"/>
    <property type="molecule type" value="Genomic_DNA"/>
</dbReference>
<comment type="caution">
    <text evidence="1">The sequence shown here is derived from an EMBL/GenBank/DDBJ whole genome shotgun (WGS) entry which is preliminary data.</text>
</comment>
<reference evidence="1 2" key="1">
    <citation type="submission" date="2019-05" db="EMBL/GenBank/DDBJ databases">
        <title>Another draft genome of Portunus trituberculatus and its Hox gene families provides insights of decapod evolution.</title>
        <authorList>
            <person name="Jeong J.-H."/>
            <person name="Song I."/>
            <person name="Kim S."/>
            <person name="Choi T."/>
            <person name="Kim D."/>
            <person name="Ryu S."/>
            <person name="Kim W."/>
        </authorList>
    </citation>
    <scope>NUCLEOTIDE SEQUENCE [LARGE SCALE GENOMIC DNA]</scope>
    <source>
        <tissue evidence="1">Muscle</tissue>
    </source>
</reference>
<gene>
    <name evidence="1" type="ORF">E2C01_005440</name>
</gene>
<accession>A0A5B7CU83</accession>
<evidence type="ECO:0000313" key="1">
    <source>
        <dbReference type="EMBL" id="MPC12735.1"/>
    </source>
</evidence>